<name>A0A078AA47_STYLE</name>
<dbReference type="InterPro" id="IPR032675">
    <property type="entry name" value="LRR_dom_sf"/>
</dbReference>
<protein>
    <submittedName>
        <fullName evidence="1">Uncharacterized protein</fullName>
    </submittedName>
</protein>
<dbReference type="AlphaFoldDB" id="A0A078AA47"/>
<dbReference type="SUPFAM" id="SSF52047">
    <property type="entry name" value="RNI-like"/>
    <property type="match status" value="1"/>
</dbReference>
<dbReference type="InterPro" id="IPR051279">
    <property type="entry name" value="PP1-Reg/Actin-Interact_Protein"/>
</dbReference>
<dbReference type="PANTHER" id="PTHR24112">
    <property type="entry name" value="LEUCINE-RICH REPEAT, ISOFORM F-RELATED"/>
    <property type="match status" value="1"/>
</dbReference>
<gene>
    <name evidence="1" type="primary">Contig7440.g373</name>
    <name evidence="1" type="ORF">STYLEM_6652</name>
</gene>
<dbReference type="Gene3D" id="3.80.10.10">
    <property type="entry name" value="Ribonuclease Inhibitor"/>
    <property type="match status" value="3"/>
</dbReference>
<evidence type="ECO:0000313" key="2">
    <source>
        <dbReference type="Proteomes" id="UP000039865"/>
    </source>
</evidence>
<evidence type="ECO:0000313" key="1">
    <source>
        <dbReference type="EMBL" id="CDW77688.1"/>
    </source>
</evidence>
<dbReference type="InParanoid" id="A0A078AA47"/>
<sequence>MRPHKSLNELILKNCQLNDIEGIEELNLLQSLNLSLNNFSFTEPIQLLWLLKKIKNLDISGNPLFIKPELIFPENIIVDLQDQKIEIINISSTQLEDEQLEKLLAIYISNVDSIKQLNLSKNQLTDASMPYLKEYLISNDENLENEGKHLKLDISYNQLKDNYEYLIFNPKIKDLKLGGNEIVFSHKTIDIASTSTLTHLDISNQSLKAQSIQDFIRLANYQSLTHLNFQNLGLTQVSTNHLLKQILINNLRIEYINFSYNNVGWKGCKVLNLIIQRIKKLRILLLDYANIQCVGLTYLWLALNDPNQEDLVLEHLSVRQNNINVQWAV</sequence>
<proteinExistence type="predicted"/>
<reference evidence="1 2" key="1">
    <citation type="submission" date="2014-06" db="EMBL/GenBank/DDBJ databases">
        <authorList>
            <person name="Swart Estienne"/>
        </authorList>
    </citation>
    <scope>NUCLEOTIDE SEQUENCE [LARGE SCALE GENOMIC DNA]</scope>
    <source>
        <strain evidence="1 2">130c</strain>
    </source>
</reference>
<keyword evidence="2" id="KW-1185">Reference proteome</keyword>
<accession>A0A078AA47</accession>
<dbReference type="InterPro" id="IPR001611">
    <property type="entry name" value="Leu-rich_rpt"/>
</dbReference>
<dbReference type="PROSITE" id="PS51450">
    <property type="entry name" value="LRR"/>
    <property type="match status" value="1"/>
</dbReference>
<organism evidence="1 2">
    <name type="scientific">Stylonychia lemnae</name>
    <name type="common">Ciliate</name>
    <dbReference type="NCBI Taxonomy" id="5949"/>
    <lineage>
        <taxon>Eukaryota</taxon>
        <taxon>Sar</taxon>
        <taxon>Alveolata</taxon>
        <taxon>Ciliophora</taxon>
        <taxon>Intramacronucleata</taxon>
        <taxon>Spirotrichea</taxon>
        <taxon>Stichotrichia</taxon>
        <taxon>Sporadotrichida</taxon>
        <taxon>Oxytrichidae</taxon>
        <taxon>Stylonychinae</taxon>
        <taxon>Stylonychia</taxon>
    </lineage>
</organism>
<dbReference type="Proteomes" id="UP000039865">
    <property type="component" value="Unassembled WGS sequence"/>
</dbReference>
<dbReference type="OrthoDB" id="8731593at2759"/>
<dbReference type="EMBL" id="CCKQ01006378">
    <property type="protein sequence ID" value="CDW77688.1"/>
    <property type="molecule type" value="Genomic_DNA"/>
</dbReference>